<feature type="domain" description="VOC" evidence="1">
    <location>
        <begin position="1"/>
        <end position="128"/>
    </location>
</feature>
<dbReference type="InterPro" id="IPR029068">
    <property type="entry name" value="Glyas_Bleomycin-R_OHBP_Dase"/>
</dbReference>
<evidence type="ECO:0000259" key="1">
    <source>
        <dbReference type="PROSITE" id="PS51819"/>
    </source>
</evidence>
<organism evidence="2 3">
    <name type="scientific">Alloacidobacterium dinghuense</name>
    <dbReference type="NCBI Taxonomy" id="2763107"/>
    <lineage>
        <taxon>Bacteria</taxon>
        <taxon>Pseudomonadati</taxon>
        <taxon>Acidobacteriota</taxon>
        <taxon>Terriglobia</taxon>
        <taxon>Terriglobales</taxon>
        <taxon>Acidobacteriaceae</taxon>
        <taxon>Alloacidobacterium</taxon>
    </lineage>
</organism>
<reference evidence="2 3" key="1">
    <citation type="submission" date="2020-08" db="EMBL/GenBank/DDBJ databases">
        <title>Edaphobacter telluris sp. nov. and Acidobacterium dinghuensis sp. nov., two acidobacteria isolated from forest soil.</title>
        <authorList>
            <person name="Fu J."/>
            <person name="Qiu L."/>
        </authorList>
    </citation>
    <scope>NUCLEOTIDE SEQUENCE [LARGE SCALE GENOMIC DNA]</scope>
    <source>
        <strain evidence="2">4Y35</strain>
    </source>
</reference>
<dbReference type="EMBL" id="CP060394">
    <property type="protein sequence ID" value="QNI33356.1"/>
    <property type="molecule type" value="Genomic_DNA"/>
</dbReference>
<dbReference type="InterPro" id="IPR004360">
    <property type="entry name" value="Glyas_Fos-R_dOase_dom"/>
</dbReference>
<proteinExistence type="predicted"/>
<dbReference type="AlphaFoldDB" id="A0A7G8BLD6"/>
<dbReference type="RefSeq" id="WP_186744719.1">
    <property type="nucleotide sequence ID" value="NZ_CP060394.1"/>
</dbReference>
<accession>A0A7G8BLD6</accession>
<dbReference type="KEGG" id="adin:H7849_05185"/>
<dbReference type="Gene3D" id="3.10.180.10">
    <property type="entry name" value="2,3-Dihydroxybiphenyl 1,2-Dioxygenase, domain 1"/>
    <property type="match status" value="1"/>
</dbReference>
<dbReference type="Pfam" id="PF00903">
    <property type="entry name" value="Glyoxalase"/>
    <property type="match status" value="1"/>
</dbReference>
<dbReference type="Proteomes" id="UP000515312">
    <property type="component" value="Chromosome"/>
</dbReference>
<evidence type="ECO:0000313" key="2">
    <source>
        <dbReference type="EMBL" id="QNI33356.1"/>
    </source>
</evidence>
<dbReference type="SUPFAM" id="SSF54593">
    <property type="entry name" value="Glyoxalase/Bleomycin resistance protein/Dihydroxybiphenyl dioxygenase"/>
    <property type="match status" value="1"/>
</dbReference>
<sequence length="131" mass="15066">MLNSITPFFIVDDLSKTLDFYQSKLGFNLLYKGGGDSQCDDYWAFVGRDQIMISFKAITPEIRPQPNRSRHEWARWDAYINTSDPDALYAEFLSRDVSIHRELANTSDGLRAFEIADNNGYVLCFGRPIEN</sequence>
<keyword evidence="3" id="KW-1185">Reference proteome</keyword>
<protein>
    <submittedName>
        <fullName evidence="2">VOC family protein</fullName>
    </submittedName>
</protein>
<evidence type="ECO:0000313" key="3">
    <source>
        <dbReference type="Proteomes" id="UP000515312"/>
    </source>
</evidence>
<gene>
    <name evidence="2" type="ORF">H7849_05185</name>
</gene>
<name>A0A7G8BLD6_9BACT</name>
<dbReference type="InterPro" id="IPR037523">
    <property type="entry name" value="VOC_core"/>
</dbReference>
<dbReference type="PROSITE" id="PS51819">
    <property type="entry name" value="VOC"/>
    <property type="match status" value="1"/>
</dbReference>